<dbReference type="PANTHER" id="PTHR45766:SF6">
    <property type="entry name" value="SWI_SNF-RELATED MATRIX-ASSOCIATED ACTIN-DEPENDENT REGULATOR OF CHROMATIN SUBFAMILY A-LIKE PROTEIN 1"/>
    <property type="match status" value="1"/>
</dbReference>
<dbReference type="RefSeq" id="WP_104935696.1">
    <property type="nucleotide sequence ID" value="NZ_CP021255.1"/>
</dbReference>
<dbReference type="Proteomes" id="UP000239867">
    <property type="component" value="Chromosome"/>
</dbReference>
<protein>
    <submittedName>
        <fullName evidence="3">Helicase</fullName>
    </submittedName>
</protein>
<dbReference type="SMART" id="SM00487">
    <property type="entry name" value="DEXDc"/>
    <property type="match status" value="1"/>
</dbReference>
<dbReference type="PANTHER" id="PTHR45766">
    <property type="entry name" value="DNA ANNEALING HELICASE AND ENDONUCLEASE ZRANB3 FAMILY MEMBER"/>
    <property type="match status" value="1"/>
</dbReference>
<evidence type="ECO:0000259" key="2">
    <source>
        <dbReference type="SMART" id="SM00487"/>
    </source>
</evidence>
<evidence type="ECO:0000313" key="3">
    <source>
        <dbReference type="EMBL" id="AVD70382.1"/>
    </source>
</evidence>
<name>A0A2L1GL32_9BACT</name>
<dbReference type="InterPro" id="IPR014001">
    <property type="entry name" value="Helicase_ATP-bd"/>
</dbReference>
<accession>A0A2L1GL32</accession>
<dbReference type="Gene3D" id="3.40.50.300">
    <property type="entry name" value="P-loop containing nucleotide triphosphate hydrolases"/>
    <property type="match status" value="2"/>
</dbReference>
<keyword evidence="3" id="KW-0347">Helicase</keyword>
<dbReference type="Pfam" id="PF00271">
    <property type="entry name" value="Helicase_C"/>
    <property type="match status" value="1"/>
</dbReference>
<dbReference type="GO" id="GO:0004386">
    <property type="term" value="F:helicase activity"/>
    <property type="evidence" value="ECO:0007669"/>
    <property type="project" value="UniProtKB-KW"/>
</dbReference>
<sequence length="1078" mass="120982">MHSNRFLSAPALAGLKDFQRKTVEYVFKRLYGNDPTSRFLIADEVGLGKTLVARGIIAKTLEHLQDEVDRVDVIYICSNAAIATQNVNRLNVSDTDGFSIATRLTYLPRQVRSLRKNKVNFISLTPGTAFDHARSRGGHADERAILYRMLYDLPLAQNERCRRLRVGLLNILQATAGKDNWRAKAKNLPAEDLDVDLSKAFRRAVIEDAELYAALKEGCERFARYRDYSRIPWEDSELRYDLIGKLRSKLASVCLSALEPDLVILDEFQRFKHLLDGDDEASMLATALFEHPDVRVLLLSATPYKMFTLDQENDEDDHYPDFIRTLNFLFNDSGKVDTVKNLLSEHRTALHACAKGSVCQPGKKAELERALLKVMCRTERVATTRDHNSMLREIPPKRMAPLTPADLQHAKTVDAVATCVKAGEPIEYWKSAPYLINFLKHYELRYKLDAQLNAPSDKLRGILSSANGQLLTKSSFEGYQALDPANPRMRVLFEDTIDKGMWQLLWMPPSMPYSEPGGVYQDKDVLTKALVFSSWSAVPDAIASICSYEAERKMIAGTSVSHSELYDKIRPLLRFAVASNDNRLTGMPVIAWLLPSPTLATEIDPLEIALRRGSGPLKVQELRDEVKAICRRLVKELPDAGKGTQADERWYWAAPILLDSRNGLLNWCKTGWGSATPDHESGTRFKDHIDLLVSMAEGNIPLGPQPDDLVDVLCDLALAGPGVCALRALRRIGAGIDAADPNLLSAAARIASGFRSLFNMPETIAMLRGSGEDTYWRLTLQYGIDGNLQSVLDEYVHVLRESLGLQEHSPEDQVSGIAKCIQSVLSLRTAQIRIDEIKMSGDSFTLDDFNTRCRFALRFGDIRDDNNQALVRADSVRDAFNSPFRPFVLASTSIGQEGLDFHNWCHAVVHWNLPANPVDLEQREGRVHRYKGHAVRKNIAKRYGLAALSEVHRGGDPWQTLFQIAAQRKPNGCSDLIPYWIFEDGSAWVERRIPLLPYSKEIGKLKRLKQGLALYRMVFGQPRQEDLLFSLSQNGNHESADLADWLISLQPPETVLNDESAEENTLILPPAKSAQGIR</sequence>
<gene>
    <name evidence="3" type="ORF">CAY53_01860</name>
</gene>
<evidence type="ECO:0000313" key="4">
    <source>
        <dbReference type="Proteomes" id="UP000239867"/>
    </source>
</evidence>
<evidence type="ECO:0000256" key="1">
    <source>
        <dbReference type="ARBA" id="ARBA00022801"/>
    </source>
</evidence>
<dbReference type="EMBL" id="CP021255">
    <property type="protein sequence ID" value="AVD70382.1"/>
    <property type="molecule type" value="Genomic_DNA"/>
</dbReference>
<organism evidence="3 4">
    <name type="scientific">Desulfobulbus oralis</name>
    <dbReference type="NCBI Taxonomy" id="1986146"/>
    <lineage>
        <taxon>Bacteria</taxon>
        <taxon>Pseudomonadati</taxon>
        <taxon>Thermodesulfobacteriota</taxon>
        <taxon>Desulfobulbia</taxon>
        <taxon>Desulfobulbales</taxon>
        <taxon>Desulfobulbaceae</taxon>
        <taxon>Desulfobulbus</taxon>
    </lineage>
</organism>
<keyword evidence="4" id="KW-1185">Reference proteome</keyword>
<dbReference type="SUPFAM" id="SSF52540">
    <property type="entry name" value="P-loop containing nucleoside triphosphate hydrolases"/>
    <property type="match status" value="2"/>
</dbReference>
<keyword evidence="3" id="KW-0067">ATP-binding</keyword>
<dbReference type="InterPro" id="IPR027417">
    <property type="entry name" value="P-loop_NTPase"/>
</dbReference>
<dbReference type="GO" id="GO:0016787">
    <property type="term" value="F:hydrolase activity"/>
    <property type="evidence" value="ECO:0007669"/>
    <property type="project" value="UniProtKB-KW"/>
</dbReference>
<dbReference type="AlphaFoldDB" id="A0A2L1GL32"/>
<reference evidence="3 4" key="1">
    <citation type="journal article" date="2018" name="MBio">
        <title>Insights into the evolution of host association through the isolation and characterization of a novel human periodontal pathobiont, Desulfobulbus oralis.</title>
        <authorList>
            <person name="Cross K.L."/>
            <person name="Chirania P."/>
            <person name="Xiong W."/>
            <person name="Beall C.J."/>
            <person name="Elkins J.G."/>
            <person name="Giannone R.J."/>
            <person name="Griffen A.L."/>
            <person name="Guss A.M."/>
            <person name="Hettich R.L."/>
            <person name="Joshi S.S."/>
            <person name="Mokrzan E.M."/>
            <person name="Martin R.K."/>
            <person name="Zhulin I.B."/>
            <person name="Leys E.J."/>
            <person name="Podar M."/>
        </authorList>
    </citation>
    <scope>NUCLEOTIDE SEQUENCE [LARGE SCALE GENOMIC DNA]</scope>
    <source>
        <strain evidence="3 4">ORNL</strain>
    </source>
</reference>
<dbReference type="KEGG" id="deo:CAY53_01860"/>
<feature type="domain" description="Helicase ATP-binding" evidence="2">
    <location>
        <begin position="11"/>
        <end position="333"/>
    </location>
</feature>
<dbReference type="InterPro" id="IPR001650">
    <property type="entry name" value="Helicase_C-like"/>
</dbReference>
<dbReference type="OrthoDB" id="18878at2"/>
<keyword evidence="3" id="KW-0547">Nucleotide-binding</keyword>
<keyword evidence="1" id="KW-0378">Hydrolase</keyword>
<proteinExistence type="predicted"/>